<feature type="coiled-coil region" evidence="1">
    <location>
        <begin position="248"/>
        <end position="310"/>
    </location>
</feature>
<evidence type="ECO:0000313" key="4">
    <source>
        <dbReference type="Proteomes" id="UP000002630"/>
    </source>
</evidence>
<dbReference type="Proteomes" id="UP000002630">
    <property type="component" value="Linkage Group LG26"/>
</dbReference>
<sequence>MASYQDPWALNLVVDELGHPGQDMTRQTPGDSGLQDPHMGQTGAIAPLMAASFGLGLSFDEFTDNGDSEISAAATAGSFSSFKVEAATPMIAARTPDDPFSETSPPSSAAAGTSVERGREPLSNTSVSAGAGGMGGRGLWKQGSGGARGAAAAKTAAVSIPEFDIYGFNDTSHQAQYERMTFLELAKADMERVNLERDFLDKNARFDTAKVTHAMVHERWARAGAVFEGTSKAANIYFVAEQEAKKRHEAACRDKRVAEARVTEAEERSALARAVVEEAVKTLDTKRAAKRKAEAALQQAFEAKEVAEKRAAAPAFGTSGGSGFSGEGSLSNKRKRDVDGLLPPSTAVTRASNKCADVEQDCPTKGLGSVDDVDMEKEATAEEGQPSAKPPATTGVNALSDEQERQFYMRGLKIERQIRASVASQAYNYVAAKEETPATTTTTITTKAEEQAYSAAADTTTSQPQAATTTTTAALELALEAADSDLAAADGSMKAAAVSSGRAAAELDSVRLAPDLQGAVRAVAETADAHQDALDKAGLYVSWVNNEVLAQRGLRAWSDKLFRAAVLAWDAREKARKALNRAGERMSRAVCLLQGFPRGEQMNVSRHALFTAVVENQHQLCQLNALKREEEEEAALIG</sequence>
<dbReference type="InParanoid" id="D8LS66"/>
<keyword evidence="4" id="KW-1185">Reference proteome</keyword>
<reference evidence="3 4" key="1">
    <citation type="journal article" date="2010" name="Nature">
        <title>The Ectocarpus genome and the independent evolution of multicellularity in brown algae.</title>
        <authorList>
            <person name="Cock J.M."/>
            <person name="Sterck L."/>
            <person name="Rouze P."/>
            <person name="Scornet D."/>
            <person name="Allen A.E."/>
            <person name="Amoutzias G."/>
            <person name="Anthouard V."/>
            <person name="Artiguenave F."/>
            <person name="Aury J.M."/>
            <person name="Badger J.H."/>
            <person name="Beszteri B."/>
            <person name="Billiau K."/>
            <person name="Bonnet E."/>
            <person name="Bothwell J.H."/>
            <person name="Bowler C."/>
            <person name="Boyen C."/>
            <person name="Brownlee C."/>
            <person name="Carrano C.J."/>
            <person name="Charrier B."/>
            <person name="Cho G.Y."/>
            <person name="Coelho S.M."/>
            <person name="Collen J."/>
            <person name="Corre E."/>
            <person name="Da Silva C."/>
            <person name="Delage L."/>
            <person name="Delaroque N."/>
            <person name="Dittami S.M."/>
            <person name="Doulbeau S."/>
            <person name="Elias M."/>
            <person name="Farnham G."/>
            <person name="Gachon C.M."/>
            <person name="Gschloessl B."/>
            <person name="Heesch S."/>
            <person name="Jabbari K."/>
            <person name="Jubin C."/>
            <person name="Kawai H."/>
            <person name="Kimura K."/>
            <person name="Kloareg B."/>
            <person name="Kupper F.C."/>
            <person name="Lang D."/>
            <person name="Le Bail A."/>
            <person name="Leblanc C."/>
            <person name="Lerouge P."/>
            <person name="Lohr M."/>
            <person name="Lopez P.J."/>
            <person name="Martens C."/>
            <person name="Maumus F."/>
            <person name="Michel G."/>
            <person name="Miranda-Saavedra D."/>
            <person name="Morales J."/>
            <person name="Moreau H."/>
            <person name="Motomura T."/>
            <person name="Nagasato C."/>
            <person name="Napoli C.A."/>
            <person name="Nelson D.R."/>
            <person name="Nyvall-Collen P."/>
            <person name="Peters A.F."/>
            <person name="Pommier C."/>
            <person name="Potin P."/>
            <person name="Poulain J."/>
            <person name="Quesneville H."/>
            <person name="Read B."/>
            <person name="Rensing S.A."/>
            <person name="Ritter A."/>
            <person name="Rousvoal S."/>
            <person name="Samanta M."/>
            <person name="Samson G."/>
            <person name="Schroeder D.C."/>
            <person name="Segurens B."/>
            <person name="Strittmatter M."/>
            <person name="Tonon T."/>
            <person name="Tregear J.W."/>
            <person name="Valentin K."/>
            <person name="von Dassow P."/>
            <person name="Yamagishi T."/>
            <person name="Van de Peer Y."/>
            <person name="Wincker P."/>
        </authorList>
    </citation>
    <scope>NUCLEOTIDE SEQUENCE [LARGE SCALE GENOMIC DNA]</scope>
    <source>
        <strain evidence="4">Ec32 / CCAP1310/4</strain>
    </source>
</reference>
<feature type="region of interest" description="Disordered" evidence="2">
    <location>
        <begin position="377"/>
        <end position="396"/>
    </location>
</feature>
<keyword evidence="1" id="KW-0175">Coiled coil</keyword>
<dbReference type="EMBL" id="FN648927">
    <property type="protein sequence ID" value="CBN75123.1"/>
    <property type="molecule type" value="Genomic_DNA"/>
</dbReference>
<gene>
    <name evidence="3" type="ORF">Esi_0070_0051</name>
</gene>
<feature type="compositionally biased region" description="Gly residues" evidence="2">
    <location>
        <begin position="130"/>
        <end position="145"/>
    </location>
</feature>
<dbReference type="EMBL" id="FN649751">
    <property type="protein sequence ID" value="CBN75123.1"/>
    <property type="molecule type" value="Genomic_DNA"/>
</dbReference>
<evidence type="ECO:0000256" key="2">
    <source>
        <dbReference type="SAM" id="MobiDB-lite"/>
    </source>
</evidence>
<dbReference type="AlphaFoldDB" id="D8LS66"/>
<organism evidence="3 4">
    <name type="scientific">Ectocarpus siliculosus</name>
    <name type="common">Brown alga</name>
    <name type="synonym">Conferva siliculosa</name>
    <dbReference type="NCBI Taxonomy" id="2880"/>
    <lineage>
        <taxon>Eukaryota</taxon>
        <taxon>Sar</taxon>
        <taxon>Stramenopiles</taxon>
        <taxon>Ochrophyta</taxon>
        <taxon>PX clade</taxon>
        <taxon>Phaeophyceae</taxon>
        <taxon>Ectocarpales</taxon>
        <taxon>Ectocarpaceae</taxon>
        <taxon>Ectocarpus</taxon>
    </lineage>
</organism>
<accession>D8LS66</accession>
<evidence type="ECO:0000256" key="1">
    <source>
        <dbReference type="SAM" id="Coils"/>
    </source>
</evidence>
<evidence type="ECO:0000313" key="3">
    <source>
        <dbReference type="EMBL" id="CBN75123.1"/>
    </source>
</evidence>
<dbReference type="OrthoDB" id="10448052at2759"/>
<protein>
    <submittedName>
        <fullName evidence="3">Uncharacterized protein</fullName>
    </submittedName>
</protein>
<feature type="region of interest" description="Disordered" evidence="2">
    <location>
        <begin position="94"/>
        <end position="145"/>
    </location>
</feature>
<feature type="region of interest" description="Disordered" evidence="2">
    <location>
        <begin position="314"/>
        <end position="370"/>
    </location>
</feature>
<name>D8LS66_ECTSI</name>
<proteinExistence type="predicted"/>